<organism evidence="2 3">
    <name type="scientific">Gluconobacter cerevisiae</name>
    <dbReference type="NCBI Taxonomy" id="1379734"/>
    <lineage>
        <taxon>Bacteria</taxon>
        <taxon>Pseudomonadati</taxon>
        <taxon>Pseudomonadota</taxon>
        <taxon>Alphaproteobacteria</taxon>
        <taxon>Acetobacterales</taxon>
        <taxon>Acetobacteraceae</taxon>
        <taxon>Gluconobacter</taxon>
    </lineage>
</organism>
<feature type="region of interest" description="Disordered" evidence="1">
    <location>
        <begin position="359"/>
        <end position="384"/>
    </location>
</feature>
<dbReference type="EMBL" id="JABCQO010000028">
    <property type="protein sequence ID" value="MBF0877967.1"/>
    <property type="molecule type" value="Genomic_DNA"/>
</dbReference>
<comment type="caution">
    <text evidence="2">The sequence shown here is derived from an EMBL/GenBank/DDBJ whole genome shotgun (WGS) entry which is preliminary data.</text>
</comment>
<proteinExistence type="predicted"/>
<evidence type="ECO:0000313" key="2">
    <source>
        <dbReference type="EMBL" id="MBF0877967.1"/>
    </source>
</evidence>
<accession>A0ABR9YI06</accession>
<keyword evidence="3" id="KW-1185">Reference proteome</keyword>
<evidence type="ECO:0000256" key="1">
    <source>
        <dbReference type="SAM" id="MobiDB-lite"/>
    </source>
</evidence>
<sequence length="391" mass="45275">MFTIGEVTGDIERINGRYRHIQLLPEVAQKDRSSMVKALTYFMQNHPNRKYFRYAVLTAGERCEYGGNLKEKRQKHYANVRRWSHEIRERFGIILLYRGAEFTFSDAGVHDHDNVVYWPTRKLDAEQWQDFLTFTRRRLGGVWWKDCGRLTDVREVVKYICKLSSDKDDTESYGIDMLSSQQLAWFHNQTYRSKLSQPLGPFADFLSELERDREKIARMRLRDGSTKLVRMSKEPKPLKPKERTAGRQDAENVVVGRTLPYAGKSGIIETHSLVIGYTETPATLCGKSGLHLLECNKKQAQGWADANARRAGLYIVHNSTPSVQAGVGEVSKSNKRKLKRPTKTGFQYSDGYLKRQRAYKRRQAKEEKRVREADFPGDWSSDDPRWIPCVA</sequence>
<name>A0ABR9YI06_9PROT</name>
<dbReference type="RefSeq" id="WP_194256243.1">
    <property type="nucleotide sequence ID" value="NZ_JABCQO010000028.1"/>
</dbReference>
<reference evidence="2" key="2">
    <citation type="submission" date="2020-11" db="EMBL/GenBank/DDBJ databases">
        <title>Description of novel Gluconobacter species.</title>
        <authorList>
            <person name="Cleenwerck I."/>
            <person name="Cnockaert M."/>
            <person name="Borremans W."/>
            <person name="Wieme A.D."/>
            <person name="De Vuyst L."/>
            <person name="Vandamme P."/>
        </authorList>
    </citation>
    <scope>NUCLEOTIDE SEQUENCE</scope>
    <source>
        <strain evidence="2">LMG 27748</strain>
    </source>
</reference>
<evidence type="ECO:0000313" key="3">
    <source>
        <dbReference type="Proteomes" id="UP000630952"/>
    </source>
</evidence>
<feature type="compositionally biased region" description="Basic and acidic residues" evidence="1">
    <location>
        <begin position="364"/>
        <end position="374"/>
    </location>
</feature>
<protein>
    <submittedName>
        <fullName evidence="2">Uncharacterized protein</fullName>
    </submittedName>
</protein>
<dbReference type="Proteomes" id="UP000630952">
    <property type="component" value="Unassembled WGS sequence"/>
</dbReference>
<reference evidence="2" key="1">
    <citation type="submission" date="2020-04" db="EMBL/GenBank/DDBJ databases">
        <authorList>
            <person name="Sombolestani A."/>
        </authorList>
    </citation>
    <scope>NUCLEOTIDE SEQUENCE</scope>
    <source>
        <strain evidence="2">LMG 27748</strain>
    </source>
</reference>
<gene>
    <name evidence="2" type="ORF">HKD21_14175</name>
</gene>